<dbReference type="EMBL" id="FOEP01000022">
    <property type="protein sequence ID" value="SER05329.1"/>
    <property type="molecule type" value="Genomic_DNA"/>
</dbReference>
<evidence type="ECO:0000313" key="3">
    <source>
        <dbReference type="Proteomes" id="UP000198634"/>
    </source>
</evidence>
<accession>A0A1H9L240</accession>
<dbReference type="OrthoDB" id="9777757at2"/>
<dbReference type="Pfam" id="PF13614">
    <property type="entry name" value="AAA_31"/>
    <property type="match status" value="1"/>
</dbReference>
<dbReference type="CDD" id="cd02042">
    <property type="entry name" value="ParAB_family"/>
    <property type="match status" value="1"/>
</dbReference>
<proteinExistence type="predicted"/>
<dbReference type="STRING" id="657014.SAMN04488092_12224"/>
<feature type="domain" description="AAA" evidence="1">
    <location>
        <begin position="136"/>
        <end position="326"/>
    </location>
</feature>
<name>A0A1H9L240_9RHOB</name>
<dbReference type="InterPro" id="IPR025669">
    <property type="entry name" value="AAA_dom"/>
</dbReference>
<gene>
    <name evidence="2" type="ORF">SAMN04488092_12224</name>
</gene>
<organism evidence="2 3">
    <name type="scientific">Thalassovita taeanensis</name>
    <dbReference type="NCBI Taxonomy" id="657014"/>
    <lineage>
        <taxon>Bacteria</taxon>
        <taxon>Pseudomonadati</taxon>
        <taxon>Pseudomonadota</taxon>
        <taxon>Alphaproteobacteria</taxon>
        <taxon>Rhodobacterales</taxon>
        <taxon>Roseobacteraceae</taxon>
        <taxon>Thalassovita</taxon>
    </lineage>
</organism>
<dbReference type="InterPro" id="IPR027417">
    <property type="entry name" value="P-loop_NTPase"/>
</dbReference>
<evidence type="ECO:0000313" key="2">
    <source>
        <dbReference type="EMBL" id="SER05329.1"/>
    </source>
</evidence>
<dbReference type="PANTHER" id="PTHR13696">
    <property type="entry name" value="P-LOOP CONTAINING NUCLEOSIDE TRIPHOSPHATE HYDROLASE"/>
    <property type="match status" value="1"/>
</dbReference>
<protein>
    <submittedName>
        <fullName evidence="2">Chromosome partitioning protein</fullName>
    </submittedName>
</protein>
<dbReference type="AlphaFoldDB" id="A0A1H9L240"/>
<dbReference type="Gene3D" id="3.40.50.300">
    <property type="entry name" value="P-loop containing nucleotide triphosphate hydrolases"/>
    <property type="match status" value="1"/>
</dbReference>
<dbReference type="Proteomes" id="UP000198634">
    <property type="component" value="Unassembled WGS sequence"/>
</dbReference>
<sequence length="465" mass="51641">MTTESGTLPPYFNINPDAALSELGQPVGSDGFAQIAERCRLGRQDLSSRGLSEKGEKSLRKFSTWEITRYLIPVAQAHFRRVLRQNPHLPQGASDTQGGAKWFTLDEVLALRTHFAAEGSKSKEYRPYRPKGLPAKMVAVANFKGGVGKTSTAAHLAMSAALDGYKVLVIDLDSQGSMTSILGGKVEDEWQTVFPLLARHYAAALQAENRARIDRGEDPKPLDDTLSEALKVRAPELIQKTHWPNIDLIGAQLNLYWAEFQIPVWRMQGRGWKLWDALTDTLEADGILDQYDLIFLDTPPALGYLTINGLAAADILLVPLGASFLEFDSTGRFFDMLHSTFASIEEGENMAARALGRPELNFEWDAVRAVITRFDGAQQAELAALMQAYLGDTLSPHRQDFTALIGQAGEQAVGIYEADYRDFNRETYVRGRATFDQTYAAFKRLLLGIWRREELEAAAPQTEQA</sequence>
<keyword evidence="3" id="KW-1185">Reference proteome</keyword>
<dbReference type="SUPFAM" id="SSF52540">
    <property type="entry name" value="P-loop containing nucleoside triphosphate hydrolases"/>
    <property type="match status" value="1"/>
</dbReference>
<dbReference type="RefSeq" id="WP_090271345.1">
    <property type="nucleotide sequence ID" value="NZ_FOEP01000022.1"/>
</dbReference>
<dbReference type="PANTHER" id="PTHR13696:SF52">
    <property type="entry name" value="PARA FAMILY PROTEIN CT_582"/>
    <property type="match status" value="1"/>
</dbReference>
<reference evidence="2 3" key="1">
    <citation type="submission" date="2016-10" db="EMBL/GenBank/DDBJ databases">
        <authorList>
            <person name="de Groot N.N."/>
        </authorList>
    </citation>
    <scope>NUCLEOTIDE SEQUENCE [LARGE SCALE GENOMIC DNA]</scope>
    <source>
        <strain evidence="2 3">DSM 22007</strain>
    </source>
</reference>
<dbReference type="InterPro" id="IPR050678">
    <property type="entry name" value="DNA_Partitioning_ATPase"/>
</dbReference>
<evidence type="ECO:0000259" key="1">
    <source>
        <dbReference type="Pfam" id="PF13614"/>
    </source>
</evidence>